<evidence type="ECO:0000313" key="1">
    <source>
        <dbReference type="EMBL" id="MBB3119070.1"/>
    </source>
</evidence>
<dbReference type="EMBL" id="JACHXD010000005">
    <property type="protein sequence ID" value="MBB3119070.1"/>
    <property type="molecule type" value="Genomic_DNA"/>
</dbReference>
<proteinExistence type="predicted"/>
<dbReference type="InterPro" id="IPR022453">
    <property type="entry name" value="Znf_MqsA-type"/>
</dbReference>
<accession>A0A7W5BB17</accession>
<name>A0A7W5BB17_9BURK</name>
<comment type="caution">
    <text evidence="1">The sequence shown here is derived from an EMBL/GenBank/DDBJ whole genome shotgun (WGS) entry which is preliminary data.</text>
</comment>
<organism evidence="1 2">
    <name type="scientific">Pseudoduganella violacea</name>
    <dbReference type="NCBI Taxonomy" id="1715466"/>
    <lineage>
        <taxon>Bacteria</taxon>
        <taxon>Pseudomonadati</taxon>
        <taxon>Pseudomonadota</taxon>
        <taxon>Betaproteobacteria</taxon>
        <taxon>Burkholderiales</taxon>
        <taxon>Oxalobacteraceae</taxon>
        <taxon>Telluria group</taxon>
        <taxon>Pseudoduganella</taxon>
    </lineage>
</organism>
<gene>
    <name evidence="1" type="ORF">FHS03_002121</name>
</gene>
<dbReference type="NCBIfam" id="TIGR03831">
    <property type="entry name" value="YgiT_finger"/>
    <property type="match status" value="1"/>
</dbReference>
<evidence type="ECO:0000313" key="2">
    <source>
        <dbReference type="Proteomes" id="UP000541535"/>
    </source>
</evidence>
<dbReference type="AlphaFoldDB" id="A0A7W5BB17"/>
<keyword evidence="2" id="KW-1185">Reference proteome</keyword>
<dbReference type="Proteomes" id="UP000541535">
    <property type="component" value="Unassembled WGS sequence"/>
</dbReference>
<protein>
    <submittedName>
        <fullName evidence="1">YgiT-type zinc finger domain-containing protein</fullName>
    </submittedName>
</protein>
<sequence length="66" mass="7782">MEVRRVIRHFGRNEHLLLIENIPLYHCPHCAADYFSAQTMHEIERIKSQRLTLAVPRSVPIAEFRA</sequence>
<reference evidence="1 2" key="1">
    <citation type="submission" date="2020-08" db="EMBL/GenBank/DDBJ databases">
        <title>Genomic Encyclopedia of Type Strains, Phase III (KMG-III): the genomes of soil and plant-associated and newly described type strains.</title>
        <authorList>
            <person name="Whitman W."/>
        </authorList>
    </citation>
    <scope>NUCLEOTIDE SEQUENCE [LARGE SCALE GENOMIC DNA]</scope>
    <source>
        <strain evidence="1 2">CECT 8897</strain>
    </source>
</reference>